<dbReference type="EMBL" id="CADCTH010000017">
    <property type="protein sequence ID" value="CAA9211025.1"/>
    <property type="molecule type" value="Genomic_DNA"/>
</dbReference>
<feature type="non-terminal residue" evidence="2">
    <location>
        <position position="53"/>
    </location>
</feature>
<keyword evidence="2" id="KW-0255">Endonuclease</keyword>
<feature type="non-terminal residue" evidence="2">
    <location>
        <position position="1"/>
    </location>
</feature>
<accession>A0A6J4H2U5</accession>
<organism evidence="2">
    <name type="scientific">uncultured Actinomycetospora sp</name>
    <dbReference type="NCBI Taxonomy" id="1135996"/>
    <lineage>
        <taxon>Bacteria</taxon>
        <taxon>Bacillati</taxon>
        <taxon>Actinomycetota</taxon>
        <taxon>Actinomycetes</taxon>
        <taxon>Pseudonocardiales</taxon>
        <taxon>Pseudonocardiaceae</taxon>
        <taxon>Actinomycetospora</taxon>
        <taxon>environmental samples</taxon>
    </lineage>
</organism>
<gene>
    <name evidence="2" type="ORF">AVDCRST_MAG54-103</name>
</gene>
<feature type="compositionally biased region" description="Low complexity" evidence="1">
    <location>
        <begin position="1"/>
        <end position="12"/>
    </location>
</feature>
<sequence length="53" mass="5406">AARPAGGRSSRGPRVDGAPRLGARGPGRGRRSCRGPRPVPLVSGPHELLGDLV</sequence>
<evidence type="ECO:0000313" key="2">
    <source>
        <dbReference type="EMBL" id="CAA9211025.1"/>
    </source>
</evidence>
<evidence type="ECO:0000256" key="1">
    <source>
        <dbReference type="SAM" id="MobiDB-lite"/>
    </source>
</evidence>
<name>A0A6J4H2U5_9PSEU</name>
<keyword evidence="2" id="KW-0378">Hydrolase</keyword>
<feature type="region of interest" description="Disordered" evidence="1">
    <location>
        <begin position="1"/>
        <end position="53"/>
    </location>
</feature>
<protein>
    <submittedName>
        <fullName evidence="2">Very-short-patch mismatch repair endonuclease (G-T specific)</fullName>
    </submittedName>
</protein>
<reference evidence="2" key="1">
    <citation type="submission" date="2020-02" db="EMBL/GenBank/DDBJ databases">
        <authorList>
            <person name="Meier V. D."/>
        </authorList>
    </citation>
    <scope>NUCLEOTIDE SEQUENCE</scope>
    <source>
        <strain evidence="2">AVDCRST_MAG54</strain>
    </source>
</reference>
<keyword evidence="2" id="KW-0540">Nuclease</keyword>
<dbReference type="AlphaFoldDB" id="A0A6J4H2U5"/>
<dbReference type="GO" id="GO:0004519">
    <property type="term" value="F:endonuclease activity"/>
    <property type="evidence" value="ECO:0007669"/>
    <property type="project" value="UniProtKB-KW"/>
</dbReference>
<proteinExistence type="predicted"/>